<organism evidence="6 7">
    <name type="scientific">Cognatishimia coralii</name>
    <dbReference type="NCBI Taxonomy" id="3083254"/>
    <lineage>
        <taxon>Bacteria</taxon>
        <taxon>Pseudomonadati</taxon>
        <taxon>Pseudomonadota</taxon>
        <taxon>Alphaproteobacteria</taxon>
        <taxon>Rhodobacterales</taxon>
        <taxon>Paracoccaceae</taxon>
        <taxon>Cognatishimia</taxon>
    </lineage>
</organism>
<dbReference type="SUPFAM" id="SSF51621">
    <property type="entry name" value="Phosphoenolpyruvate/pyruvate domain"/>
    <property type="match status" value="1"/>
</dbReference>
<dbReference type="Pfam" id="PF02548">
    <property type="entry name" value="Pantoate_transf"/>
    <property type="match status" value="1"/>
</dbReference>
<name>A0ABU8QHE5_9RHOB</name>
<evidence type="ECO:0000313" key="6">
    <source>
        <dbReference type="EMBL" id="MEJ5218826.1"/>
    </source>
</evidence>
<accession>A0ABU8QHE5</accession>
<dbReference type="GO" id="GO:0003864">
    <property type="term" value="F:3-methyl-2-oxobutanoate hydroxymethyltransferase activity"/>
    <property type="evidence" value="ECO:0007669"/>
    <property type="project" value="UniProtKB-EC"/>
</dbReference>
<dbReference type="PANTHER" id="PTHR20881">
    <property type="entry name" value="3-METHYL-2-OXOBUTANOATE HYDROXYMETHYLTRANSFERASE"/>
    <property type="match status" value="1"/>
</dbReference>
<proteinExistence type="inferred from homology"/>
<protein>
    <recommendedName>
        <fullName evidence="3">3-methyl-2-oxobutanoate hydroxymethyltransferase</fullName>
        <ecNumber evidence="3">2.1.2.11</ecNumber>
    </recommendedName>
</protein>
<evidence type="ECO:0000256" key="4">
    <source>
        <dbReference type="ARBA" id="ARBA00022655"/>
    </source>
</evidence>
<sequence length="277" mass="29854">MKKTFSFAGQPTERTLTLKCLRDGKGKRKFTQTTAVNAEQASAAAEAGIDMLVGSAPILAEMRTGAPKMFITAGVHMWNFPTAGEVLRQAYKLLEAGADAIYCPREPQVVEMLATAQVPVMGHLGLVPRTSMWTGGIRAMGRSAEEAIELYQAFKDLENAGAVMVEAEVIASDVLTEIAKSVSLSVVSLGSGPGGDIDYLFQEDICGEAASRPRHARAYADLHGLHQQIYAKRVQAMSAYRQSVQDGSFPDSSETVRMKEGQFEVFQNALGKLTSST</sequence>
<keyword evidence="7" id="KW-1185">Reference proteome</keyword>
<dbReference type="PANTHER" id="PTHR20881:SF0">
    <property type="entry name" value="3-METHYL-2-OXOBUTANOATE HYDROXYMETHYLTRANSFERASE"/>
    <property type="match status" value="1"/>
</dbReference>
<comment type="subunit">
    <text evidence="2">Homodecamer; pentamer of dimers.</text>
</comment>
<dbReference type="InterPro" id="IPR003700">
    <property type="entry name" value="Pantoate_hydroxy_MeTrfase"/>
</dbReference>
<evidence type="ECO:0000256" key="1">
    <source>
        <dbReference type="ARBA" id="ARBA00008676"/>
    </source>
</evidence>
<dbReference type="InterPro" id="IPR040442">
    <property type="entry name" value="Pyrv_kinase-like_dom_sf"/>
</dbReference>
<evidence type="ECO:0000256" key="3">
    <source>
        <dbReference type="ARBA" id="ARBA00012618"/>
    </source>
</evidence>
<evidence type="ECO:0000313" key="7">
    <source>
        <dbReference type="Proteomes" id="UP001368270"/>
    </source>
</evidence>
<dbReference type="InterPro" id="IPR015813">
    <property type="entry name" value="Pyrv/PenolPyrv_kinase-like_dom"/>
</dbReference>
<keyword evidence="5 6" id="KW-0808">Transferase</keyword>
<dbReference type="EMBL" id="JBBGAZ010000005">
    <property type="protein sequence ID" value="MEJ5218826.1"/>
    <property type="molecule type" value="Genomic_DNA"/>
</dbReference>
<evidence type="ECO:0000256" key="2">
    <source>
        <dbReference type="ARBA" id="ARBA00011424"/>
    </source>
</evidence>
<dbReference type="EC" id="2.1.2.11" evidence="3"/>
<keyword evidence="4" id="KW-0566">Pantothenate biosynthesis</keyword>
<comment type="similarity">
    <text evidence="1">Belongs to the PanB family.</text>
</comment>
<evidence type="ECO:0000256" key="5">
    <source>
        <dbReference type="ARBA" id="ARBA00022679"/>
    </source>
</evidence>
<dbReference type="RefSeq" id="WP_339403667.1">
    <property type="nucleotide sequence ID" value="NZ_JBBGAZ010000005.1"/>
</dbReference>
<comment type="caution">
    <text evidence="6">The sequence shown here is derived from an EMBL/GenBank/DDBJ whole genome shotgun (WGS) entry which is preliminary data.</text>
</comment>
<dbReference type="Gene3D" id="3.20.20.60">
    <property type="entry name" value="Phosphoenolpyruvate-binding domains"/>
    <property type="match status" value="1"/>
</dbReference>
<reference evidence="6 7" key="1">
    <citation type="submission" date="2024-03" db="EMBL/GenBank/DDBJ databases">
        <title>Cognatishimia coralii sp. nov., a marine bacterium isolated from coral surrounding seawater.</title>
        <authorList>
            <person name="Liu X."/>
            <person name="Liu S."/>
            <person name="Sun H."/>
            <person name="Zhang Y."/>
        </authorList>
    </citation>
    <scope>NUCLEOTIDE SEQUENCE [LARGE SCALE GENOMIC DNA]</scope>
    <source>
        <strain evidence="6 7">D5M38</strain>
    </source>
</reference>
<dbReference type="Proteomes" id="UP001368270">
    <property type="component" value="Unassembled WGS sequence"/>
</dbReference>
<gene>
    <name evidence="6" type="ORF">WG622_11265</name>
</gene>